<dbReference type="Proteomes" id="UP000288429">
    <property type="component" value="Unassembled WGS sequence"/>
</dbReference>
<dbReference type="EMBL" id="NIZV01000422">
    <property type="protein sequence ID" value="RSL90728.1"/>
    <property type="molecule type" value="Genomic_DNA"/>
</dbReference>
<evidence type="ECO:0000313" key="1">
    <source>
        <dbReference type="EMBL" id="RSL90728.1"/>
    </source>
</evidence>
<proteinExistence type="predicted"/>
<evidence type="ECO:0000313" key="2">
    <source>
        <dbReference type="Proteomes" id="UP000288429"/>
    </source>
</evidence>
<sequence>MVTGKIRDGIEGQSNCGNCKGLSLEMRHVIQMRHNGTGLYGIAIKEGRELLQEEVPRPPLCLCRSRSERRGQQGINHPISIFPRANQANPGVRASGDIGHSSGFSLVRASRFPPSPVALLAVLVWRLRDWPVLLATALPSTASRPCFRWGKESPSPNLRGTYPTPTPVPPRPPAVRLAVIFFPGSPLSLPLSLFSETDF</sequence>
<comment type="caution">
    <text evidence="1">The sequence shown here is derived from an EMBL/GenBank/DDBJ whole genome shotgun (WGS) entry which is preliminary data.</text>
</comment>
<dbReference type="AlphaFoldDB" id="A0A428SLN0"/>
<accession>A0A428SLN0</accession>
<reference evidence="1 2" key="1">
    <citation type="submission" date="2017-06" db="EMBL/GenBank/DDBJ databases">
        <title>Cmopartive genomic analysis of Ambrosia Fusariam Clade fungi.</title>
        <authorList>
            <person name="Stajich J.E."/>
            <person name="Carrillo J."/>
            <person name="Kijimoto T."/>
            <person name="Eskalen A."/>
            <person name="O'Donnell K."/>
            <person name="Kasson M."/>
        </authorList>
    </citation>
    <scope>NUCLEOTIDE SEQUENCE [LARGE SCALE GENOMIC DNA]</scope>
    <source>
        <strain evidence="1 2">NRRL 20438</strain>
    </source>
</reference>
<protein>
    <submittedName>
        <fullName evidence="1">Uncharacterized protein</fullName>
    </submittedName>
</protein>
<keyword evidence="2" id="KW-1185">Reference proteome</keyword>
<gene>
    <name evidence="1" type="ORF">CDV31_015619</name>
</gene>
<organism evidence="1 2">
    <name type="scientific">Fusarium ambrosium</name>
    <dbReference type="NCBI Taxonomy" id="131363"/>
    <lineage>
        <taxon>Eukaryota</taxon>
        <taxon>Fungi</taxon>
        <taxon>Dikarya</taxon>
        <taxon>Ascomycota</taxon>
        <taxon>Pezizomycotina</taxon>
        <taxon>Sordariomycetes</taxon>
        <taxon>Hypocreomycetidae</taxon>
        <taxon>Hypocreales</taxon>
        <taxon>Nectriaceae</taxon>
        <taxon>Fusarium</taxon>
        <taxon>Fusarium solani species complex</taxon>
    </lineage>
</organism>
<name>A0A428SLN0_9HYPO</name>